<protein>
    <submittedName>
        <fullName evidence="3">DUF305 domain-containing protein</fullName>
    </submittedName>
</protein>
<feature type="chain" id="PRO_5046010869" evidence="1">
    <location>
        <begin position="23"/>
        <end position="237"/>
    </location>
</feature>
<dbReference type="RefSeq" id="WP_168089761.1">
    <property type="nucleotide sequence ID" value="NZ_BHZH01000366.1"/>
</dbReference>
<dbReference type="PANTHER" id="PTHR36933:SF1">
    <property type="entry name" value="SLL0788 PROTEIN"/>
    <property type="match status" value="1"/>
</dbReference>
<proteinExistence type="predicted"/>
<organism evidence="3 4">
    <name type="scientific">Streptomyces bohaiensis</name>
    <dbReference type="NCBI Taxonomy" id="1431344"/>
    <lineage>
        <taxon>Bacteria</taxon>
        <taxon>Bacillati</taxon>
        <taxon>Actinomycetota</taxon>
        <taxon>Actinomycetes</taxon>
        <taxon>Kitasatosporales</taxon>
        <taxon>Streptomycetaceae</taxon>
        <taxon>Streptomyces</taxon>
    </lineage>
</organism>
<gene>
    <name evidence="3" type="ORF">HCN52_19555</name>
</gene>
<keyword evidence="4" id="KW-1185">Reference proteome</keyword>
<keyword evidence="1" id="KW-0732">Signal</keyword>
<evidence type="ECO:0000313" key="4">
    <source>
        <dbReference type="Proteomes" id="UP000727056"/>
    </source>
</evidence>
<evidence type="ECO:0000256" key="1">
    <source>
        <dbReference type="SAM" id="SignalP"/>
    </source>
</evidence>
<comment type="caution">
    <text evidence="3">The sequence shown here is derived from an EMBL/GenBank/DDBJ whole genome shotgun (WGS) entry which is preliminary data.</text>
</comment>
<accession>A0ABX1CD89</accession>
<evidence type="ECO:0000259" key="2">
    <source>
        <dbReference type="Pfam" id="PF03713"/>
    </source>
</evidence>
<dbReference type="Pfam" id="PF03713">
    <property type="entry name" value="DUF305"/>
    <property type="match status" value="1"/>
</dbReference>
<dbReference type="PANTHER" id="PTHR36933">
    <property type="entry name" value="SLL0788 PROTEIN"/>
    <property type="match status" value="1"/>
</dbReference>
<dbReference type="InterPro" id="IPR005183">
    <property type="entry name" value="DUF305_CopM-like"/>
</dbReference>
<dbReference type="InterPro" id="IPR012347">
    <property type="entry name" value="Ferritin-like"/>
</dbReference>
<dbReference type="EMBL" id="JAAVJC010000234">
    <property type="protein sequence ID" value="NJQ17072.1"/>
    <property type="molecule type" value="Genomic_DNA"/>
</dbReference>
<evidence type="ECO:0000313" key="3">
    <source>
        <dbReference type="EMBL" id="NJQ17072.1"/>
    </source>
</evidence>
<dbReference type="PROSITE" id="PS51257">
    <property type="entry name" value="PROKAR_LIPOPROTEIN"/>
    <property type="match status" value="1"/>
</dbReference>
<reference evidence="3 4" key="1">
    <citation type="submission" date="2020-03" db="EMBL/GenBank/DDBJ databases">
        <title>Draft genome of Streptomyces sp. ventii, isolated from the Axial Seamount in the Pacific Ocean, and resequencing of the two type strains Streptomyces lonarensis strain NCL 716 and Streptomyces bohaiensis strain 11A07.</title>
        <authorList>
            <person name="Loughran R.M."/>
            <person name="Pfannmuller K.M."/>
            <person name="Wasson B.J."/>
            <person name="Deadmond M.C."/>
            <person name="Paddock B.E."/>
            <person name="Koyack M.J."/>
            <person name="Gallegos D.A."/>
            <person name="Mitchell E.A."/>
            <person name="Ushijima B."/>
            <person name="Saw J.H."/>
            <person name="Mcphail K.L."/>
            <person name="Videau P."/>
        </authorList>
    </citation>
    <scope>NUCLEOTIDE SEQUENCE [LARGE SCALE GENOMIC DNA]</scope>
    <source>
        <strain evidence="3 4">11A07</strain>
    </source>
</reference>
<sequence>MHRHTARSLRATAATACATAVAVIALTGCTSGETAEAAATEEEATVIAPGRPGEDSRRLTPEQVRAEAAERHEAPNEADVKYVAMMIVHHEQALEMTDLAADHAHADPVERLSTRIATAQAPEIEVMRAWLESYEEEHGPAADHGAHGSDHDAHRHDHAEMPGMASPRQLAELADARGAEFDQLFLELMIVHHEGAVTMSAEVIAEGVDITVNELATEIAAQQAAEVGRMEQMSEEI</sequence>
<name>A0ABX1CD89_9ACTN</name>
<feature type="domain" description="DUF305" evidence="2">
    <location>
        <begin position="79"/>
        <end position="233"/>
    </location>
</feature>
<dbReference type="Proteomes" id="UP000727056">
    <property type="component" value="Unassembled WGS sequence"/>
</dbReference>
<feature type="signal peptide" evidence="1">
    <location>
        <begin position="1"/>
        <end position="22"/>
    </location>
</feature>
<dbReference type="Gene3D" id="1.20.1260.10">
    <property type="match status" value="1"/>
</dbReference>